<dbReference type="RefSeq" id="WP_078933197.1">
    <property type="nucleotide sequence ID" value="NZ_FUWG01000008.1"/>
</dbReference>
<dbReference type="GeneID" id="78316590"/>
<dbReference type="OrthoDB" id="354733at2"/>
<accession>A0A1T4KR18</accession>
<dbReference type="AlphaFoldDB" id="A0A1T4KR18"/>
<organism evidence="1 2">
    <name type="scientific">Treponema porcinum</name>
    <dbReference type="NCBI Taxonomy" id="261392"/>
    <lineage>
        <taxon>Bacteria</taxon>
        <taxon>Pseudomonadati</taxon>
        <taxon>Spirochaetota</taxon>
        <taxon>Spirochaetia</taxon>
        <taxon>Spirochaetales</taxon>
        <taxon>Treponemataceae</taxon>
        <taxon>Treponema</taxon>
    </lineage>
</organism>
<gene>
    <name evidence="1" type="ORF">SAMN02745149_01290</name>
</gene>
<name>A0A1T4KR18_TREPO</name>
<keyword evidence="2" id="KW-1185">Reference proteome</keyword>
<evidence type="ECO:0000313" key="2">
    <source>
        <dbReference type="Proteomes" id="UP000190423"/>
    </source>
</evidence>
<dbReference type="STRING" id="261392.SAMN02745149_01290"/>
<proteinExistence type="predicted"/>
<protein>
    <submittedName>
        <fullName evidence="1">Uncharacterized protein</fullName>
    </submittedName>
</protein>
<reference evidence="1 2" key="1">
    <citation type="submission" date="2017-02" db="EMBL/GenBank/DDBJ databases">
        <authorList>
            <person name="Peterson S.W."/>
        </authorList>
    </citation>
    <scope>NUCLEOTIDE SEQUENCE [LARGE SCALE GENOMIC DNA]</scope>
    <source>
        <strain evidence="1 2">ATCC BAA-908</strain>
    </source>
</reference>
<dbReference type="Proteomes" id="UP000190423">
    <property type="component" value="Unassembled WGS sequence"/>
</dbReference>
<evidence type="ECO:0000313" key="1">
    <source>
        <dbReference type="EMBL" id="SJZ44855.1"/>
    </source>
</evidence>
<dbReference type="EMBL" id="FUWG01000008">
    <property type="protein sequence ID" value="SJZ44855.1"/>
    <property type="molecule type" value="Genomic_DNA"/>
</dbReference>
<sequence length="469" mass="53825">MDRIEFVEALKNSIAEKSAWLNSTELPKMLESYRLLHTCVHNLYDMLVKRALITPDPYKLEKKISTIQAPSDSPYIESERALVIGSRFSDYETMLDFICTYFKISVENLDLPKIKKLSELNNSFQWANMSMNNTKTNTRGLAVLLNEARQNLPAISLSLLNDSLSKSSQCITEITRILKDLTDFKREEYKFKIRLDFLQNPKFPYDSIHTPAEEISEIKKMFSALQEKIPFYSELINQISEEDFSEEKDALQLKTLELLKVRETKVEKTKESVNTKGAILDTIHILSTLSPTYSLIAEKLSENCKILEGTKNTLMNRIKRFLRKAFNMKEKPIIYRFLIEDKQKMTKVPRDVDISFFISGIERKSHFLGVIGNAASPEHKKIASSAEDAILQFVNKQISDNKETLALLTAADDYFKTTVNAASRSKIKGLKIDLVTVNNVLVKANKKRAEYVAYIEEINQMKKLGIKDE</sequence>